<dbReference type="FunFam" id="3.40.50.720:FF:000094">
    <property type="entry name" value="Bifunctional protein FolD"/>
    <property type="match status" value="1"/>
</dbReference>
<dbReference type="Gene3D" id="3.40.50.720">
    <property type="entry name" value="NAD(P)-binding Rossmann-like Domain"/>
    <property type="match status" value="1"/>
</dbReference>
<dbReference type="FunFam" id="3.40.50.10860:FF:000005">
    <property type="entry name" value="C-1-tetrahydrofolate synthase, cytoplasmic, putative"/>
    <property type="match status" value="1"/>
</dbReference>
<dbReference type="GO" id="GO:0005829">
    <property type="term" value="C:cytosol"/>
    <property type="evidence" value="ECO:0007669"/>
    <property type="project" value="TreeGrafter"/>
</dbReference>
<evidence type="ECO:0000256" key="2">
    <source>
        <dbReference type="ARBA" id="ARBA00011738"/>
    </source>
</evidence>
<dbReference type="SUPFAM" id="SSF53223">
    <property type="entry name" value="Aminoacid dehydrogenase-like, N-terminal domain"/>
    <property type="match status" value="1"/>
</dbReference>
<comment type="function">
    <text evidence="12">Catalyzes the oxidation of 5,10-methylenetetrahydrofolate to 5,10-methenyltetrahydrofolate and then the hydrolysis of 5,10-methenyltetrahydrofolate to 10-formyltetrahydrofolate.</text>
</comment>
<comment type="caution">
    <text evidence="12">Lacks conserved residue(s) required for the propagation of feature annotation.</text>
</comment>
<evidence type="ECO:0000256" key="4">
    <source>
        <dbReference type="ARBA" id="ARBA00022605"/>
    </source>
</evidence>
<dbReference type="InterPro" id="IPR046346">
    <property type="entry name" value="Aminoacid_DH-like_N_sf"/>
</dbReference>
<dbReference type="SUPFAM" id="SSF51735">
    <property type="entry name" value="NAD(P)-binding Rossmann-fold domains"/>
    <property type="match status" value="1"/>
</dbReference>
<dbReference type="GO" id="GO:0004477">
    <property type="term" value="F:methenyltetrahydrofolate cyclohydrolase activity"/>
    <property type="evidence" value="ECO:0007669"/>
    <property type="project" value="UniProtKB-UniRule"/>
</dbReference>
<evidence type="ECO:0000256" key="3">
    <source>
        <dbReference type="ARBA" id="ARBA00022563"/>
    </source>
</evidence>
<sequence>MAEPFVLDGKALAKKMEAELAERAKKVIAKTGRVPVLATILVGDNPASVTYVRMKGNACKRVGIDSRKVELSGETTTEELIRVIEALNADDDVCGILLQHPVPAQIDEQACFNAIALEKDVDGVNTASFGAMTMHLDAYKSATPLSIMSILEYYGIEIAGKEAVVIGRSPILGKPVAMLLLNADATVTICHSRTKNLPEIVRRADIVVAAVGKPKFVKAEWVKDGAVLVDAGYNPGNIGDIDLEQAAPKSSAYTPVPGGVGPMTIVSLMRQTIQSAEKKAFGTICE</sequence>
<dbReference type="EC" id="1.5.1.5" evidence="12"/>
<dbReference type="InterPro" id="IPR036291">
    <property type="entry name" value="NAD(P)-bd_dom_sf"/>
</dbReference>
<evidence type="ECO:0000256" key="5">
    <source>
        <dbReference type="ARBA" id="ARBA00022755"/>
    </source>
</evidence>
<dbReference type="PRINTS" id="PR00085">
    <property type="entry name" value="THFDHDRGNASE"/>
</dbReference>
<dbReference type="PROSITE" id="PS00767">
    <property type="entry name" value="THF_DHG_CYH_2"/>
    <property type="match status" value="1"/>
</dbReference>
<keyword evidence="9 12" id="KW-0368">Histidine biosynthesis</keyword>
<dbReference type="Proteomes" id="UP000651482">
    <property type="component" value="Unassembled WGS sequence"/>
</dbReference>
<evidence type="ECO:0000313" key="16">
    <source>
        <dbReference type="Proteomes" id="UP000651482"/>
    </source>
</evidence>
<keyword evidence="7 12" id="KW-0521">NADP</keyword>
<dbReference type="HAMAP" id="MF_01576">
    <property type="entry name" value="THF_DHG_CYH"/>
    <property type="match status" value="1"/>
</dbReference>
<evidence type="ECO:0000256" key="7">
    <source>
        <dbReference type="ARBA" id="ARBA00022857"/>
    </source>
</evidence>
<protein>
    <recommendedName>
        <fullName evidence="12">Bifunctional protein FolD</fullName>
    </recommendedName>
    <domain>
        <recommendedName>
            <fullName evidence="12">Methylenetetrahydrofolate dehydrogenase</fullName>
            <ecNumber evidence="12">1.5.1.5</ecNumber>
        </recommendedName>
    </domain>
    <domain>
        <recommendedName>
            <fullName evidence="12">Methenyltetrahydrofolate cyclohydrolase</fullName>
            <ecNumber evidence="12">3.5.4.9</ecNumber>
        </recommendedName>
    </domain>
</protein>
<keyword evidence="10 12" id="KW-0486">Methionine biosynthesis</keyword>
<evidence type="ECO:0000259" key="14">
    <source>
        <dbReference type="Pfam" id="PF02882"/>
    </source>
</evidence>
<evidence type="ECO:0000256" key="9">
    <source>
        <dbReference type="ARBA" id="ARBA00023102"/>
    </source>
</evidence>
<comment type="similarity">
    <text evidence="12">Belongs to the tetrahydrofolate dehydrogenase/cyclohydrolase family.</text>
</comment>
<dbReference type="Pfam" id="PF02882">
    <property type="entry name" value="THF_DHG_CYH_C"/>
    <property type="match status" value="1"/>
</dbReference>
<keyword evidence="3 12" id="KW-0554">One-carbon metabolism</keyword>
<evidence type="ECO:0000256" key="6">
    <source>
        <dbReference type="ARBA" id="ARBA00022801"/>
    </source>
</evidence>
<keyword evidence="8 12" id="KW-0560">Oxidoreductase</keyword>
<gene>
    <name evidence="12" type="primary">folD</name>
    <name evidence="15" type="ORF">IAG03_10370</name>
</gene>
<feature type="binding site" evidence="12">
    <location>
        <begin position="167"/>
        <end position="169"/>
    </location>
    <ligand>
        <name>NADP(+)</name>
        <dbReference type="ChEBI" id="CHEBI:58349"/>
    </ligand>
</feature>
<evidence type="ECO:0000313" key="15">
    <source>
        <dbReference type="EMBL" id="MBC8534384.1"/>
    </source>
</evidence>
<keyword evidence="16" id="KW-1185">Reference proteome</keyword>
<proteinExistence type="inferred from homology"/>
<dbReference type="GO" id="GO:0009086">
    <property type="term" value="P:methionine biosynthetic process"/>
    <property type="evidence" value="ECO:0007669"/>
    <property type="project" value="UniProtKB-KW"/>
</dbReference>
<comment type="subunit">
    <text evidence="2 12">Homodimer.</text>
</comment>
<keyword evidence="11 12" id="KW-0511">Multifunctional enzyme</keyword>
<name>A0A926DAP8_9FIRM</name>
<organism evidence="15 16">
    <name type="scientific">Yeguia hominis</name>
    <dbReference type="NCBI Taxonomy" id="2763662"/>
    <lineage>
        <taxon>Bacteria</taxon>
        <taxon>Bacillati</taxon>
        <taxon>Bacillota</taxon>
        <taxon>Clostridia</taxon>
        <taxon>Eubacteriales</taxon>
        <taxon>Yeguiaceae</taxon>
        <taxon>Yeguia</taxon>
    </lineage>
</organism>
<dbReference type="GO" id="GO:0004488">
    <property type="term" value="F:methylenetetrahydrofolate dehydrogenase (NADP+) activity"/>
    <property type="evidence" value="ECO:0007669"/>
    <property type="project" value="UniProtKB-UniRule"/>
</dbReference>
<comment type="catalytic activity">
    <reaction evidence="12">
        <text>(6R)-5,10-methenyltetrahydrofolate + H2O = (6R)-10-formyltetrahydrofolate + H(+)</text>
        <dbReference type="Rhea" id="RHEA:23700"/>
        <dbReference type="ChEBI" id="CHEBI:15377"/>
        <dbReference type="ChEBI" id="CHEBI:15378"/>
        <dbReference type="ChEBI" id="CHEBI:57455"/>
        <dbReference type="ChEBI" id="CHEBI:195366"/>
        <dbReference type="EC" id="3.5.4.9"/>
    </reaction>
</comment>
<evidence type="ECO:0000256" key="8">
    <source>
        <dbReference type="ARBA" id="ARBA00023002"/>
    </source>
</evidence>
<dbReference type="EC" id="3.5.4.9" evidence="12"/>
<dbReference type="RefSeq" id="WP_249319966.1">
    <property type="nucleotide sequence ID" value="NZ_JACRSN010000016.1"/>
</dbReference>
<feature type="domain" description="Tetrahydrofolate dehydrogenase/cyclohydrolase NAD(P)-binding" evidence="14">
    <location>
        <begin position="141"/>
        <end position="279"/>
    </location>
</feature>
<dbReference type="PANTHER" id="PTHR48099:SF5">
    <property type="entry name" value="C-1-TETRAHYDROFOLATE SYNTHASE, CYTOPLASMIC"/>
    <property type="match status" value="1"/>
</dbReference>
<dbReference type="Gene3D" id="3.40.50.10860">
    <property type="entry name" value="Leucine Dehydrogenase, chain A, domain 1"/>
    <property type="match status" value="1"/>
</dbReference>
<keyword evidence="4 12" id="KW-0028">Amino-acid biosynthesis</keyword>
<keyword evidence="6 12" id="KW-0378">Hydrolase</keyword>
<evidence type="ECO:0000256" key="10">
    <source>
        <dbReference type="ARBA" id="ARBA00023167"/>
    </source>
</evidence>
<keyword evidence="5 12" id="KW-0658">Purine biosynthesis</keyword>
<evidence type="ECO:0000256" key="12">
    <source>
        <dbReference type="HAMAP-Rule" id="MF_01576"/>
    </source>
</evidence>
<evidence type="ECO:0000256" key="1">
    <source>
        <dbReference type="ARBA" id="ARBA00004777"/>
    </source>
</evidence>
<dbReference type="InterPro" id="IPR000672">
    <property type="entry name" value="THF_DH/CycHdrlase"/>
</dbReference>
<dbReference type="CDD" id="cd01080">
    <property type="entry name" value="NAD_bind_m-THF_DH_Cyclohyd"/>
    <property type="match status" value="1"/>
</dbReference>
<accession>A0A926DAP8</accession>
<dbReference type="InterPro" id="IPR020631">
    <property type="entry name" value="THF_DH/CycHdrlase_NAD-bd_dom"/>
</dbReference>
<evidence type="ECO:0000256" key="11">
    <source>
        <dbReference type="ARBA" id="ARBA00023268"/>
    </source>
</evidence>
<comment type="catalytic activity">
    <reaction evidence="12">
        <text>(6R)-5,10-methylene-5,6,7,8-tetrahydrofolate + NADP(+) = (6R)-5,10-methenyltetrahydrofolate + NADPH</text>
        <dbReference type="Rhea" id="RHEA:22812"/>
        <dbReference type="ChEBI" id="CHEBI:15636"/>
        <dbReference type="ChEBI" id="CHEBI:57455"/>
        <dbReference type="ChEBI" id="CHEBI:57783"/>
        <dbReference type="ChEBI" id="CHEBI:58349"/>
        <dbReference type="EC" id="1.5.1.5"/>
    </reaction>
</comment>
<dbReference type="GO" id="GO:0000105">
    <property type="term" value="P:L-histidine biosynthetic process"/>
    <property type="evidence" value="ECO:0007669"/>
    <property type="project" value="UniProtKB-KW"/>
</dbReference>
<dbReference type="GO" id="GO:0006164">
    <property type="term" value="P:purine nucleotide biosynthetic process"/>
    <property type="evidence" value="ECO:0007669"/>
    <property type="project" value="UniProtKB-KW"/>
</dbReference>
<feature type="domain" description="Tetrahydrofolate dehydrogenase/cyclohydrolase catalytic" evidence="13">
    <location>
        <begin position="7"/>
        <end position="122"/>
    </location>
</feature>
<dbReference type="AlphaFoldDB" id="A0A926DAP8"/>
<reference evidence="15" key="1">
    <citation type="submission" date="2020-08" db="EMBL/GenBank/DDBJ databases">
        <title>Genome public.</title>
        <authorList>
            <person name="Liu C."/>
            <person name="Sun Q."/>
        </authorList>
    </citation>
    <scope>NUCLEOTIDE SEQUENCE</scope>
    <source>
        <strain evidence="15">NSJ-40</strain>
    </source>
</reference>
<dbReference type="GO" id="GO:0035999">
    <property type="term" value="P:tetrahydrofolate interconversion"/>
    <property type="evidence" value="ECO:0007669"/>
    <property type="project" value="UniProtKB-UniRule"/>
</dbReference>
<dbReference type="EMBL" id="JACRSN010000016">
    <property type="protein sequence ID" value="MBC8534384.1"/>
    <property type="molecule type" value="Genomic_DNA"/>
</dbReference>
<evidence type="ECO:0000259" key="13">
    <source>
        <dbReference type="Pfam" id="PF00763"/>
    </source>
</evidence>
<dbReference type="InterPro" id="IPR020867">
    <property type="entry name" value="THF_DH/CycHdrlase_CS"/>
</dbReference>
<dbReference type="InterPro" id="IPR020630">
    <property type="entry name" value="THF_DH/CycHdrlase_cat_dom"/>
</dbReference>
<dbReference type="PANTHER" id="PTHR48099">
    <property type="entry name" value="C-1-TETRAHYDROFOLATE SYNTHASE, CYTOPLASMIC-RELATED"/>
    <property type="match status" value="1"/>
</dbReference>
<comment type="pathway">
    <text evidence="1 12">One-carbon metabolism; tetrahydrofolate interconversion.</text>
</comment>
<dbReference type="Pfam" id="PF00763">
    <property type="entry name" value="THF_DHG_CYH"/>
    <property type="match status" value="1"/>
</dbReference>
<comment type="caution">
    <text evidence="15">The sequence shown here is derived from an EMBL/GenBank/DDBJ whole genome shotgun (WGS) entry which is preliminary data.</text>
</comment>